<dbReference type="PANTHER" id="PTHR35035:SF2">
    <property type="match status" value="1"/>
</dbReference>
<proteinExistence type="predicted"/>
<dbReference type="Proteomes" id="UP000076078">
    <property type="component" value="Unassembled WGS sequence"/>
</dbReference>
<keyword evidence="2" id="KW-1133">Transmembrane helix</keyword>
<keyword evidence="2" id="KW-0472">Membrane</keyword>
<dbReference type="EMBL" id="LODT01000028">
    <property type="protein sequence ID" value="KYQ93114.1"/>
    <property type="molecule type" value="Genomic_DNA"/>
</dbReference>
<protein>
    <recommendedName>
        <fullName evidence="5">Transmembrane protein</fullName>
    </recommendedName>
</protein>
<dbReference type="InParanoid" id="A0A151ZGX4"/>
<evidence type="ECO:0000256" key="1">
    <source>
        <dbReference type="SAM" id="MobiDB-lite"/>
    </source>
</evidence>
<dbReference type="OMA" id="NIEYMEL"/>
<evidence type="ECO:0000313" key="4">
    <source>
        <dbReference type="Proteomes" id="UP000076078"/>
    </source>
</evidence>
<gene>
    <name evidence="3" type="ORF">DLAC_05741</name>
</gene>
<dbReference type="OrthoDB" id="21578at2759"/>
<accession>A0A151ZGX4</accession>
<name>A0A151ZGX4_TIELA</name>
<dbReference type="Gene3D" id="2.160.20.20">
    <property type="match status" value="1"/>
</dbReference>
<dbReference type="AlphaFoldDB" id="A0A151ZGX4"/>
<dbReference type="InterPro" id="IPR012332">
    <property type="entry name" value="Autotransporter_pectin_lyase_C"/>
</dbReference>
<organism evidence="3 4">
    <name type="scientific">Tieghemostelium lacteum</name>
    <name type="common">Slime mold</name>
    <name type="synonym">Dictyostelium lacteum</name>
    <dbReference type="NCBI Taxonomy" id="361077"/>
    <lineage>
        <taxon>Eukaryota</taxon>
        <taxon>Amoebozoa</taxon>
        <taxon>Evosea</taxon>
        <taxon>Eumycetozoa</taxon>
        <taxon>Dictyostelia</taxon>
        <taxon>Dictyosteliales</taxon>
        <taxon>Raperosteliaceae</taxon>
        <taxon>Tieghemostelium</taxon>
    </lineage>
</organism>
<feature type="compositionally biased region" description="Polar residues" evidence="1">
    <location>
        <begin position="824"/>
        <end position="844"/>
    </location>
</feature>
<feature type="region of interest" description="Disordered" evidence="1">
    <location>
        <begin position="824"/>
        <end position="849"/>
    </location>
</feature>
<evidence type="ECO:0000256" key="2">
    <source>
        <dbReference type="SAM" id="Phobius"/>
    </source>
</evidence>
<evidence type="ECO:0008006" key="5">
    <source>
        <dbReference type="Google" id="ProtNLM"/>
    </source>
</evidence>
<comment type="caution">
    <text evidence="3">The sequence shown here is derived from an EMBL/GenBank/DDBJ whole genome shotgun (WGS) entry which is preliminary data.</text>
</comment>
<keyword evidence="2" id="KW-0812">Transmembrane</keyword>
<evidence type="ECO:0000313" key="3">
    <source>
        <dbReference type="EMBL" id="KYQ93114.1"/>
    </source>
</evidence>
<feature type="transmembrane region" description="Helical" evidence="2">
    <location>
        <begin position="857"/>
        <end position="878"/>
    </location>
</feature>
<keyword evidence="4" id="KW-1185">Reference proteome</keyword>
<dbReference type="InterPro" id="IPR053370">
    <property type="entry name" value="QS_Complex_Regulator"/>
</dbReference>
<reference evidence="3 4" key="1">
    <citation type="submission" date="2015-12" db="EMBL/GenBank/DDBJ databases">
        <title>Dictyostelia acquired genes for synthesis and detection of signals that induce cell-type specialization by lateral gene transfer from prokaryotes.</title>
        <authorList>
            <person name="Gloeckner G."/>
            <person name="Schaap P."/>
        </authorList>
    </citation>
    <scope>NUCLEOTIDE SEQUENCE [LARGE SCALE GENOMIC DNA]</scope>
    <source>
        <strain evidence="3 4">TK</strain>
    </source>
</reference>
<sequence length="907" mass="98226">MKFTETWLPQQIPTAIDIANIITNGDNCVASGSIVASSIVIGSTVANTICALEIRDSVTVSTSITVYPSSLLNLNTSSIIQSATLSIRGQANNNQNVELNTDLTIPGSGSLTNNIGASIKISKLTTISTANGKFTNYGSSDLTGLKSNGVVNYTNTQSNILRPTGISGTIDVLFQGSSQFNLNNSTVEVYNIEYMELYGTSSLNINNSTFRYIYPVYDEDNLIYGVYSPYATSQTNVIDSTWVQKNSSIWLATGSTMTLTRSSLNIEGYSFNAQNTAKLFAYDSTLEISAFFFFENKATLYTLNTTINIVDDYFGIFDNAVVTLESSRMTLTNSNINETQITGLLNNATMFIKNSNLTLDADFLISDNSTMQISDSSTLYIEKEMLMSGDGSIDMMNNSHIIINNNMSMTEMSYFHTYSGSTIVINGDLEVYDQGDFTFQDSTVTITSSMILEATDYYSIINGSTVYVDGSFKSDAELQMINSNIRIRLNFSSATKLVAIGTSTVIESGNYVIADEFSGQASNFTLQNGNFKIKARASFSCEGCIINILQGEFTQGSKSNVNLVNTVFGNDDGKVETEGNILLQESGITNKGDFILRGDITADSSFNSLSYISNRLSGRSVQSGSYIVDNQGLFQINGVNKSTIAVAFKNSGGKLYVSQDSHIEVLEQTNGSIILDGKSLSTSQVVTISGGTLEGHGTVNAVNGIDNQANIGNNENVNKIQINGSLTQNGEQSSVTAYITEDDNTLISASEEVVLNGTLTVRIEDTVSDKNQTKQIITSNSQVTGQFKKINVVFYNKETKKETQPCKPIETEKTEKGFAVLLKSGNTPSSTSNCDGTSNSSTDNNTEEGKKSIKTPLIIGLVVGIVGLSAAITLVLLFKNRISTKLFFQKTLDKIERLSVKDKSIHQ</sequence>
<dbReference type="PANTHER" id="PTHR35035">
    <property type="entry name" value="DISCOIDIN-INDUCING COMPLEX SUBUNIT B"/>
    <property type="match status" value="1"/>
</dbReference>